<dbReference type="Pfam" id="PF00482">
    <property type="entry name" value="T2SSF"/>
    <property type="match status" value="1"/>
</dbReference>
<evidence type="ECO:0000256" key="5">
    <source>
        <dbReference type="ARBA" id="ARBA00023136"/>
    </source>
</evidence>
<reference evidence="8 9" key="1">
    <citation type="submission" date="2022-10" db="EMBL/GenBank/DDBJ databases">
        <title>Janthinobacterium sp. hw3 Genome sequencing.</title>
        <authorList>
            <person name="Park S."/>
        </authorList>
    </citation>
    <scope>NUCLEOTIDE SEQUENCE [LARGE SCALE GENOMIC DNA]</scope>
    <source>
        <strain evidence="9">hw3</strain>
    </source>
</reference>
<comment type="caution">
    <text evidence="8">The sequence shown here is derived from an EMBL/GenBank/DDBJ whole genome shotgun (WGS) entry which is preliminary data.</text>
</comment>
<feature type="transmembrane region" description="Helical" evidence="6">
    <location>
        <begin position="263"/>
        <end position="279"/>
    </location>
</feature>
<evidence type="ECO:0000256" key="6">
    <source>
        <dbReference type="SAM" id="Phobius"/>
    </source>
</evidence>
<evidence type="ECO:0000313" key="8">
    <source>
        <dbReference type="EMBL" id="MDC8758023.1"/>
    </source>
</evidence>
<dbReference type="InterPro" id="IPR042094">
    <property type="entry name" value="T2SS_GspF_sf"/>
</dbReference>
<keyword evidence="2" id="KW-1003">Cell membrane</keyword>
<accession>A0ABT5K0T5</accession>
<keyword evidence="3 6" id="KW-0812">Transmembrane</keyword>
<dbReference type="RefSeq" id="WP_273670695.1">
    <property type="nucleotide sequence ID" value="NZ_JAQQXR010000003.1"/>
</dbReference>
<comment type="subcellular location">
    <subcellularLocation>
        <location evidence="1">Cell membrane</location>
        <topology evidence="1">Multi-pass membrane protein</topology>
    </subcellularLocation>
</comment>
<evidence type="ECO:0000256" key="3">
    <source>
        <dbReference type="ARBA" id="ARBA00022692"/>
    </source>
</evidence>
<dbReference type="Gene3D" id="1.20.81.30">
    <property type="entry name" value="Type II secretion system (T2SS), domain F"/>
    <property type="match status" value="1"/>
</dbReference>
<feature type="domain" description="Type II secretion system protein GspF" evidence="7">
    <location>
        <begin position="155"/>
        <end position="278"/>
    </location>
</feature>
<evidence type="ECO:0000259" key="7">
    <source>
        <dbReference type="Pfam" id="PF00482"/>
    </source>
</evidence>
<gene>
    <name evidence="8" type="ORF">OIK44_10515</name>
</gene>
<dbReference type="Proteomes" id="UP001221208">
    <property type="component" value="Unassembled WGS sequence"/>
</dbReference>
<protein>
    <submittedName>
        <fullName evidence="8">Type II secretion system F family protein</fullName>
    </submittedName>
</protein>
<keyword evidence="5 6" id="KW-0472">Membrane</keyword>
<dbReference type="EMBL" id="JAQQXR010000003">
    <property type="protein sequence ID" value="MDC8758023.1"/>
    <property type="molecule type" value="Genomic_DNA"/>
</dbReference>
<evidence type="ECO:0000256" key="1">
    <source>
        <dbReference type="ARBA" id="ARBA00004651"/>
    </source>
</evidence>
<keyword evidence="4 6" id="KW-1133">Transmembrane helix</keyword>
<evidence type="ECO:0000313" key="9">
    <source>
        <dbReference type="Proteomes" id="UP001221208"/>
    </source>
</evidence>
<evidence type="ECO:0000256" key="4">
    <source>
        <dbReference type="ARBA" id="ARBA00022989"/>
    </source>
</evidence>
<sequence>MDWMYHAFVTLVFGATALLCGGLWLLWRAARGGGAARIARRLRSHGGGAAEAPVSITKTRLLSRSPPLQRLLQALPGTAAADRLLLQSGLSWSVARLAGLSLLALLLGLALASAANLPWPLRPAGAAAAALPLLGVLRAKARRLRRIELQLPEALDLMGRAMRAGHAFPTALKMAGDELPEPLAGEFRGVFDEVNFGVALADALLNLAARVPSTDLRYFVVAVLIQRETGGNLAELLTSISGIVRDRLKLLGQIRVLSAEGRMSAWVLSLLPFGAALLMQLSNPDFLGLLYTDPGGRKMLGVAALMMLIGIATIRAVTRIRV</sequence>
<keyword evidence="9" id="KW-1185">Reference proteome</keyword>
<name>A0ABT5K0T5_9BURK</name>
<dbReference type="PANTHER" id="PTHR35007:SF1">
    <property type="entry name" value="PILUS ASSEMBLY PROTEIN"/>
    <property type="match status" value="1"/>
</dbReference>
<feature type="transmembrane region" description="Helical" evidence="6">
    <location>
        <begin position="94"/>
        <end position="115"/>
    </location>
</feature>
<feature type="transmembrane region" description="Helical" evidence="6">
    <location>
        <begin position="121"/>
        <end position="139"/>
    </location>
</feature>
<organism evidence="8 9">
    <name type="scientific">Janthinobacterium fluminis</name>
    <dbReference type="NCBI Taxonomy" id="2987524"/>
    <lineage>
        <taxon>Bacteria</taxon>
        <taxon>Pseudomonadati</taxon>
        <taxon>Pseudomonadota</taxon>
        <taxon>Betaproteobacteria</taxon>
        <taxon>Burkholderiales</taxon>
        <taxon>Oxalobacteraceae</taxon>
        <taxon>Janthinobacterium</taxon>
    </lineage>
</organism>
<feature type="transmembrane region" description="Helical" evidence="6">
    <location>
        <begin position="299"/>
        <end position="318"/>
    </location>
</feature>
<dbReference type="InterPro" id="IPR018076">
    <property type="entry name" value="T2SS_GspF_dom"/>
</dbReference>
<feature type="transmembrane region" description="Helical" evidence="6">
    <location>
        <begin position="6"/>
        <end position="27"/>
    </location>
</feature>
<proteinExistence type="predicted"/>
<dbReference type="PANTHER" id="PTHR35007">
    <property type="entry name" value="INTEGRAL MEMBRANE PROTEIN-RELATED"/>
    <property type="match status" value="1"/>
</dbReference>
<evidence type="ECO:0000256" key="2">
    <source>
        <dbReference type="ARBA" id="ARBA00022475"/>
    </source>
</evidence>